<evidence type="ECO:0000256" key="1">
    <source>
        <dbReference type="SAM" id="MobiDB-lite"/>
    </source>
</evidence>
<evidence type="ECO:0000313" key="3">
    <source>
        <dbReference type="Proteomes" id="UP000289340"/>
    </source>
</evidence>
<dbReference type="EMBL" id="QZWG01000002">
    <property type="protein sequence ID" value="RZC23481.1"/>
    <property type="molecule type" value="Genomic_DNA"/>
</dbReference>
<name>A0A445LK10_GLYSO</name>
<comment type="caution">
    <text evidence="2">The sequence shown here is derived from an EMBL/GenBank/DDBJ whole genome shotgun (WGS) entry which is preliminary data.</text>
</comment>
<accession>A0A445LK10</accession>
<proteinExistence type="predicted"/>
<protein>
    <submittedName>
        <fullName evidence="2">Uncharacterized protein</fullName>
    </submittedName>
</protein>
<reference evidence="2 3" key="1">
    <citation type="submission" date="2018-09" db="EMBL/GenBank/DDBJ databases">
        <title>A high-quality reference genome of wild soybean provides a powerful tool to mine soybean genomes.</title>
        <authorList>
            <person name="Xie M."/>
            <person name="Chung C.Y.L."/>
            <person name="Li M.-W."/>
            <person name="Wong F.-L."/>
            <person name="Chan T.-F."/>
            <person name="Lam H.-M."/>
        </authorList>
    </citation>
    <scope>NUCLEOTIDE SEQUENCE [LARGE SCALE GENOMIC DNA]</scope>
    <source>
        <strain evidence="3">cv. W05</strain>
        <tissue evidence="2">Hypocotyl of etiolated seedlings</tissue>
    </source>
</reference>
<evidence type="ECO:0000313" key="2">
    <source>
        <dbReference type="EMBL" id="RZC23482.1"/>
    </source>
</evidence>
<dbReference type="AlphaFoldDB" id="A0A445LK10"/>
<sequence>MTTFSISKPAIEDNYTLASEPRLFSVPRTNKSSKLAQRFSNQPSQQVNYKSNNKQQNPKMYYYPHEEKCYGNVEKKAIGFI</sequence>
<dbReference type="EMBL" id="QZWG01000002">
    <property type="protein sequence ID" value="RZC23482.1"/>
    <property type="molecule type" value="Genomic_DNA"/>
</dbReference>
<dbReference type="Proteomes" id="UP000289340">
    <property type="component" value="Chromosome 2"/>
</dbReference>
<keyword evidence="3" id="KW-1185">Reference proteome</keyword>
<feature type="region of interest" description="Disordered" evidence="1">
    <location>
        <begin position="31"/>
        <end position="57"/>
    </location>
</feature>
<organism evidence="2 3">
    <name type="scientific">Glycine soja</name>
    <name type="common">Wild soybean</name>
    <dbReference type="NCBI Taxonomy" id="3848"/>
    <lineage>
        <taxon>Eukaryota</taxon>
        <taxon>Viridiplantae</taxon>
        <taxon>Streptophyta</taxon>
        <taxon>Embryophyta</taxon>
        <taxon>Tracheophyta</taxon>
        <taxon>Spermatophyta</taxon>
        <taxon>Magnoliopsida</taxon>
        <taxon>eudicotyledons</taxon>
        <taxon>Gunneridae</taxon>
        <taxon>Pentapetalae</taxon>
        <taxon>rosids</taxon>
        <taxon>fabids</taxon>
        <taxon>Fabales</taxon>
        <taxon>Fabaceae</taxon>
        <taxon>Papilionoideae</taxon>
        <taxon>50 kb inversion clade</taxon>
        <taxon>NPAAA clade</taxon>
        <taxon>indigoferoid/millettioid clade</taxon>
        <taxon>Phaseoleae</taxon>
        <taxon>Glycine</taxon>
        <taxon>Glycine subgen. Soja</taxon>
    </lineage>
</organism>
<gene>
    <name evidence="2" type="ORF">D0Y65_003016</name>
</gene>